<keyword evidence="1" id="KW-0472">Membrane</keyword>
<dbReference type="AlphaFoldDB" id="A0A0F8YQV5"/>
<sequence length="176" mass="19454">HSGIYSKELTSSLTSGAVLVGIAVALVSMGVKLSIPLIATGAVLFFGLMVLFRKYVFFEEIFRVEIDKSRGVVNFFKKGFRSQSETVPLEKLRSIRWGVTMLVPENTDGIGVVKQISAQHGMPIPGFGETREVHSVVFEFKDERDIMVFSSEDQDEVDVVMDLMKNFVGGEVAQAD</sequence>
<organism evidence="2">
    <name type="scientific">marine sediment metagenome</name>
    <dbReference type="NCBI Taxonomy" id="412755"/>
    <lineage>
        <taxon>unclassified sequences</taxon>
        <taxon>metagenomes</taxon>
        <taxon>ecological metagenomes</taxon>
    </lineage>
</organism>
<feature type="transmembrane region" description="Helical" evidence="1">
    <location>
        <begin position="12"/>
        <end position="31"/>
    </location>
</feature>
<dbReference type="EMBL" id="LAZR01068052">
    <property type="protein sequence ID" value="KKK50381.1"/>
    <property type="molecule type" value="Genomic_DNA"/>
</dbReference>
<accession>A0A0F8YQV5</accession>
<protein>
    <submittedName>
        <fullName evidence="2">Uncharacterized protein</fullName>
    </submittedName>
</protein>
<evidence type="ECO:0000313" key="2">
    <source>
        <dbReference type="EMBL" id="KKK50381.1"/>
    </source>
</evidence>
<keyword evidence="1" id="KW-0812">Transmembrane</keyword>
<keyword evidence="1" id="KW-1133">Transmembrane helix</keyword>
<gene>
    <name evidence="2" type="ORF">LCGC14_3125600</name>
</gene>
<evidence type="ECO:0000256" key="1">
    <source>
        <dbReference type="SAM" id="Phobius"/>
    </source>
</evidence>
<feature type="non-terminal residue" evidence="2">
    <location>
        <position position="1"/>
    </location>
</feature>
<comment type="caution">
    <text evidence="2">The sequence shown here is derived from an EMBL/GenBank/DDBJ whole genome shotgun (WGS) entry which is preliminary data.</text>
</comment>
<feature type="transmembrane region" description="Helical" evidence="1">
    <location>
        <begin position="37"/>
        <end position="56"/>
    </location>
</feature>
<proteinExistence type="predicted"/>
<reference evidence="2" key="1">
    <citation type="journal article" date="2015" name="Nature">
        <title>Complex archaea that bridge the gap between prokaryotes and eukaryotes.</title>
        <authorList>
            <person name="Spang A."/>
            <person name="Saw J.H."/>
            <person name="Jorgensen S.L."/>
            <person name="Zaremba-Niedzwiedzka K."/>
            <person name="Martijn J."/>
            <person name="Lind A.E."/>
            <person name="van Eijk R."/>
            <person name="Schleper C."/>
            <person name="Guy L."/>
            <person name="Ettema T.J."/>
        </authorList>
    </citation>
    <scope>NUCLEOTIDE SEQUENCE</scope>
</reference>
<name>A0A0F8YQV5_9ZZZZ</name>